<dbReference type="PROSITE" id="PS51900">
    <property type="entry name" value="CB"/>
    <property type="match status" value="1"/>
</dbReference>
<keyword evidence="3" id="KW-0229">DNA integration</keyword>
<dbReference type="InterPro" id="IPR044068">
    <property type="entry name" value="CB"/>
</dbReference>
<sequence length="292" mass="32916">MSETFDRYFSHLKDTGSSAHTVSGYRKDLLAFASWYRGTFGEDPEPEKITSIDLREYQGWMRNVKGLKPNTVNRRMKAVKSWLSWCVNQGLAPRLPDFPKGVPEARRAPQALERAEVNRLLREVEREGDPRDAALIRLMLSCGLRVSEAVSLRLEDVDVGERHGVIVVRSGKGGKYREVPVPPAARRALREWLAVREKKYPRSPWLFPGATDDRPLTPGAAWRIVKKYAWKARISDLHPHTLRHTCATNMLRSGANLVEVASVLGHARLDSTAVYTRPSVADLARAVERGEA</sequence>
<comment type="function">
    <text evidence="1">Site-specific tyrosine recombinase, which acts by catalyzing the cutting and rejoining of the recombining DNA molecules.</text>
</comment>
<dbReference type="InterPro" id="IPR011010">
    <property type="entry name" value="DNA_brk_join_enz"/>
</dbReference>
<dbReference type="GO" id="GO:0006310">
    <property type="term" value="P:DNA recombination"/>
    <property type="evidence" value="ECO:0007669"/>
    <property type="project" value="UniProtKB-KW"/>
</dbReference>
<gene>
    <name evidence="9" type="ORF">SAMN00808754_1612</name>
</gene>
<dbReference type="STRING" id="698762.SAMN00808754_1612"/>
<name>A0A1W1VTN6_9FIRM</name>
<comment type="similarity">
    <text evidence="2">Belongs to the 'phage' integrase family.</text>
</comment>
<evidence type="ECO:0000256" key="2">
    <source>
        <dbReference type="ARBA" id="ARBA00008857"/>
    </source>
</evidence>
<dbReference type="RefSeq" id="WP_084665223.1">
    <property type="nucleotide sequence ID" value="NZ_LT838272.1"/>
</dbReference>
<dbReference type="Gene3D" id="1.10.150.130">
    <property type="match status" value="1"/>
</dbReference>
<organism evidence="9 10">
    <name type="scientific">Thermanaeromonas toyohensis ToBE</name>
    <dbReference type="NCBI Taxonomy" id="698762"/>
    <lineage>
        <taxon>Bacteria</taxon>
        <taxon>Bacillati</taxon>
        <taxon>Bacillota</taxon>
        <taxon>Clostridia</taxon>
        <taxon>Neomoorellales</taxon>
        <taxon>Neomoorellaceae</taxon>
        <taxon>Thermanaeromonas</taxon>
    </lineage>
</organism>
<dbReference type="PANTHER" id="PTHR30349:SF81">
    <property type="entry name" value="TYROSINE RECOMBINASE XERC"/>
    <property type="match status" value="1"/>
</dbReference>
<dbReference type="Proteomes" id="UP000192569">
    <property type="component" value="Chromosome I"/>
</dbReference>
<keyword evidence="5" id="KW-0233">DNA recombination</keyword>
<dbReference type="Gene3D" id="1.10.443.10">
    <property type="entry name" value="Intergrase catalytic core"/>
    <property type="match status" value="1"/>
</dbReference>
<evidence type="ECO:0000256" key="6">
    <source>
        <dbReference type="PROSITE-ProRule" id="PRU01248"/>
    </source>
</evidence>
<dbReference type="PROSITE" id="PS51898">
    <property type="entry name" value="TYR_RECOMBINASE"/>
    <property type="match status" value="1"/>
</dbReference>
<evidence type="ECO:0000256" key="4">
    <source>
        <dbReference type="ARBA" id="ARBA00023125"/>
    </source>
</evidence>
<protein>
    <submittedName>
        <fullName evidence="9">Integrase/recombinase XerC</fullName>
    </submittedName>
</protein>
<evidence type="ECO:0000256" key="3">
    <source>
        <dbReference type="ARBA" id="ARBA00022908"/>
    </source>
</evidence>
<reference evidence="9 10" key="1">
    <citation type="submission" date="2017-04" db="EMBL/GenBank/DDBJ databases">
        <authorList>
            <person name="Afonso C.L."/>
            <person name="Miller P.J."/>
            <person name="Scott M.A."/>
            <person name="Spackman E."/>
            <person name="Goraichik I."/>
            <person name="Dimitrov K.M."/>
            <person name="Suarez D.L."/>
            <person name="Swayne D.E."/>
        </authorList>
    </citation>
    <scope>NUCLEOTIDE SEQUENCE [LARGE SCALE GENOMIC DNA]</scope>
    <source>
        <strain evidence="9 10">ToBE</strain>
    </source>
</reference>
<dbReference type="InterPro" id="IPR004107">
    <property type="entry name" value="Integrase_SAM-like_N"/>
</dbReference>
<dbReference type="Pfam" id="PF00589">
    <property type="entry name" value="Phage_integrase"/>
    <property type="match status" value="1"/>
</dbReference>
<dbReference type="Pfam" id="PF02899">
    <property type="entry name" value="Phage_int_SAM_1"/>
    <property type="match status" value="1"/>
</dbReference>
<dbReference type="InterPro" id="IPR050090">
    <property type="entry name" value="Tyrosine_recombinase_XerCD"/>
</dbReference>
<evidence type="ECO:0000313" key="9">
    <source>
        <dbReference type="EMBL" id="SMB96718.1"/>
    </source>
</evidence>
<proteinExistence type="inferred from homology"/>
<dbReference type="GO" id="GO:0015074">
    <property type="term" value="P:DNA integration"/>
    <property type="evidence" value="ECO:0007669"/>
    <property type="project" value="UniProtKB-KW"/>
</dbReference>
<feature type="domain" description="Core-binding (CB)" evidence="8">
    <location>
        <begin position="1"/>
        <end position="87"/>
    </location>
</feature>
<dbReference type="EMBL" id="LT838272">
    <property type="protein sequence ID" value="SMB96718.1"/>
    <property type="molecule type" value="Genomic_DNA"/>
</dbReference>
<dbReference type="AlphaFoldDB" id="A0A1W1VTN6"/>
<keyword evidence="4 6" id="KW-0238">DNA-binding</keyword>
<evidence type="ECO:0000256" key="5">
    <source>
        <dbReference type="ARBA" id="ARBA00023172"/>
    </source>
</evidence>
<evidence type="ECO:0000313" key="10">
    <source>
        <dbReference type="Proteomes" id="UP000192569"/>
    </source>
</evidence>
<dbReference type="InterPro" id="IPR013762">
    <property type="entry name" value="Integrase-like_cat_sf"/>
</dbReference>
<dbReference type="OrthoDB" id="184666at2"/>
<evidence type="ECO:0000259" key="8">
    <source>
        <dbReference type="PROSITE" id="PS51900"/>
    </source>
</evidence>
<evidence type="ECO:0000259" key="7">
    <source>
        <dbReference type="PROSITE" id="PS51898"/>
    </source>
</evidence>
<dbReference type="GO" id="GO:0003677">
    <property type="term" value="F:DNA binding"/>
    <property type="evidence" value="ECO:0007669"/>
    <property type="project" value="UniProtKB-UniRule"/>
</dbReference>
<keyword evidence="10" id="KW-1185">Reference proteome</keyword>
<feature type="domain" description="Tyr recombinase" evidence="7">
    <location>
        <begin position="107"/>
        <end position="288"/>
    </location>
</feature>
<dbReference type="InterPro" id="IPR010998">
    <property type="entry name" value="Integrase_recombinase_N"/>
</dbReference>
<dbReference type="InterPro" id="IPR002104">
    <property type="entry name" value="Integrase_catalytic"/>
</dbReference>
<dbReference type="PANTHER" id="PTHR30349">
    <property type="entry name" value="PHAGE INTEGRASE-RELATED"/>
    <property type="match status" value="1"/>
</dbReference>
<dbReference type="SUPFAM" id="SSF56349">
    <property type="entry name" value="DNA breaking-rejoining enzymes"/>
    <property type="match status" value="1"/>
</dbReference>
<accession>A0A1W1VTN6</accession>
<evidence type="ECO:0000256" key="1">
    <source>
        <dbReference type="ARBA" id="ARBA00003283"/>
    </source>
</evidence>